<comment type="similarity">
    <text evidence="3">Belongs to the CheD family.</text>
</comment>
<dbReference type="GO" id="GO:0050568">
    <property type="term" value="F:protein-glutamine glutaminase activity"/>
    <property type="evidence" value="ECO:0007669"/>
    <property type="project" value="UniProtKB-UniRule"/>
</dbReference>
<dbReference type="Pfam" id="PF03975">
    <property type="entry name" value="CheD"/>
    <property type="match status" value="1"/>
</dbReference>
<evidence type="ECO:0000313" key="5">
    <source>
        <dbReference type="Proteomes" id="UP000242850"/>
    </source>
</evidence>
<dbReference type="PANTHER" id="PTHR35147:SF1">
    <property type="entry name" value="CHEMORECEPTOR GLUTAMINE DEAMIDASE CHED-RELATED"/>
    <property type="match status" value="1"/>
</dbReference>
<evidence type="ECO:0000256" key="1">
    <source>
        <dbReference type="ARBA" id="ARBA00022500"/>
    </source>
</evidence>
<keyword evidence="2 3" id="KW-0378">Hydrolase</keyword>
<dbReference type="CDD" id="cd16352">
    <property type="entry name" value="CheD"/>
    <property type="match status" value="1"/>
</dbReference>
<dbReference type="OrthoDB" id="9807202at2"/>
<dbReference type="InterPro" id="IPR038592">
    <property type="entry name" value="CheD-like_sf"/>
</dbReference>
<dbReference type="Proteomes" id="UP000242850">
    <property type="component" value="Unassembled WGS sequence"/>
</dbReference>
<dbReference type="PANTHER" id="PTHR35147">
    <property type="entry name" value="CHEMORECEPTOR GLUTAMINE DEAMIDASE CHED-RELATED"/>
    <property type="match status" value="1"/>
</dbReference>
<dbReference type="GO" id="GO:0006935">
    <property type="term" value="P:chemotaxis"/>
    <property type="evidence" value="ECO:0007669"/>
    <property type="project" value="UniProtKB-UniRule"/>
</dbReference>
<dbReference type="HAMAP" id="MF_01440">
    <property type="entry name" value="CheD"/>
    <property type="match status" value="1"/>
</dbReference>
<gene>
    <name evidence="3" type="primary">cheD</name>
    <name evidence="4" type="ORF">SAMN05660865_01512</name>
</gene>
<reference evidence="5" key="1">
    <citation type="submission" date="2016-10" db="EMBL/GenBank/DDBJ databases">
        <authorList>
            <person name="Varghese N."/>
            <person name="Submissions S."/>
        </authorList>
    </citation>
    <scope>NUCLEOTIDE SEQUENCE [LARGE SCALE GENOMIC DNA]</scope>
    <source>
        <strain evidence="5">DSM 5463</strain>
    </source>
</reference>
<dbReference type="EMBL" id="FNUK01000020">
    <property type="protein sequence ID" value="SEG00266.1"/>
    <property type="molecule type" value="Genomic_DNA"/>
</dbReference>
<dbReference type="SUPFAM" id="SSF64438">
    <property type="entry name" value="CNF1/YfiH-like putative cysteine hydrolases"/>
    <property type="match status" value="1"/>
</dbReference>
<comment type="function">
    <text evidence="3">Probably deamidates glutamine residues to glutamate on methyl-accepting chemotaxis receptors (MCPs), playing an important role in chemotaxis.</text>
</comment>
<dbReference type="AlphaFoldDB" id="A0A1H5WLZ5"/>
<evidence type="ECO:0000313" key="4">
    <source>
        <dbReference type="EMBL" id="SEG00266.1"/>
    </source>
</evidence>
<dbReference type="EC" id="3.5.1.44" evidence="3"/>
<dbReference type="InterPro" id="IPR005659">
    <property type="entry name" value="Chemorcpt_Glu_NH3ase_CheD"/>
</dbReference>
<keyword evidence="5" id="KW-1185">Reference proteome</keyword>
<comment type="catalytic activity">
    <reaction evidence="3">
        <text>L-glutaminyl-[protein] + H2O = L-glutamyl-[protein] + NH4(+)</text>
        <dbReference type="Rhea" id="RHEA:16441"/>
        <dbReference type="Rhea" id="RHEA-COMP:10207"/>
        <dbReference type="Rhea" id="RHEA-COMP:10208"/>
        <dbReference type="ChEBI" id="CHEBI:15377"/>
        <dbReference type="ChEBI" id="CHEBI:28938"/>
        <dbReference type="ChEBI" id="CHEBI:29973"/>
        <dbReference type="ChEBI" id="CHEBI:30011"/>
        <dbReference type="EC" id="3.5.1.44"/>
    </reaction>
</comment>
<dbReference type="InterPro" id="IPR011324">
    <property type="entry name" value="Cytotoxic_necrot_fac-like_cat"/>
</dbReference>
<evidence type="ECO:0000256" key="3">
    <source>
        <dbReference type="HAMAP-Rule" id="MF_01440"/>
    </source>
</evidence>
<dbReference type="NCBIfam" id="NF010015">
    <property type="entry name" value="PRK13490.1"/>
    <property type="match status" value="1"/>
</dbReference>
<keyword evidence="1 3" id="KW-0145">Chemotaxis</keyword>
<protein>
    <recommendedName>
        <fullName evidence="3">Probable chemoreceptor glutamine deamidase CheD</fullName>
        <ecNumber evidence="3">3.5.1.44</ecNumber>
    </recommendedName>
</protein>
<proteinExistence type="inferred from homology"/>
<evidence type="ECO:0000256" key="2">
    <source>
        <dbReference type="ARBA" id="ARBA00022801"/>
    </source>
</evidence>
<dbReference type="Gene3D" id="3.30.1330.200">
    <property type="match status" value="1"/>
</dbReference>
<organism evidence="4 5">
    <name type="scientific">Caloramator fervidus</name>
    <dbReference type="NCBI Taxonomy" id="29344"/>
    <lineage>
        <taxon>Bacteria</taxon>
        <taxon>Bacillati</taxon>
        <taxon>Bacillota</taxon>
        <taxon>Clostridia</taxon>
        <taxon>Eubacteriales</taxon>
        <taxon>Clostridiaceae</taxon>
        <taxon>Caloramator</taxon>
    </lineage>
</organism>
<dbReference type="RefSeq" id="WP_103896450.1">
    <property type="nucleotide sequence ID" value="NZ_FNUK01000020.1"/>
</dbReference>
<accession>A0A1H5WLZ5</accession>
<name>A0A1H5WLZ5_9CLOT</name>
<sequence>MEGKEIKVGIGDLNIAFPPDRLITIGLGSCVGIALYDDYKKIAGLAHIMLPESSKFTNNSNPMKYADLAIPMLVEKMIQNGARLNNLKAKIAGGASMFQTSDKTPLMDIGSRNAKAVKEILQKLRIPILAEDLGGNYGRTMIIEADTGKVYIRTVGKGIKEL</sequence>